<feature type="transmembrane region" description="Helical" evidence="2">
    <location>
        <begin position="189"/>
        <end position="210"/>
    </location>
</feature>
<comment type="caution">
    <text evidence="3">The sequence shown here is derived from an EMBL/GenBank/DDBJ whole genome shotgun (WGS) entry which is preliminary data.</text>
</comment>
<name>X1AJ44_9ZZZZ</name>
<feature type="non-terminal residue" evidence="3">
    <location>
        <position position="1"/>
    </location>
</feature>
<dbReference type="Gene3D" id="2.160.10.10">
    <property type="entry name" value="Hexapeptide repeat proteins"/>
    <property type="match status" value="1"/>
</dbReference>
<feature type="coiled-coil region" evidence="1">
    <location>
        <begin position="126"/>
        <end position="169"/>
    </location>
</feature>
<keyword evidence="2" id="KW-0472">Membrane</keyword>
<dbReference type="EMBL" id="BART01008920">
    <property type="protein sequence ID" value="GAG59951.1"/>
    <property type="molecule type" value="Genomic_DNA"/>
</dbReference>
<dbReference type="SUPFAM" id="SSF51161">
    <property type="entry name" value="Trimeric LpxA-like enzymes"/>
    <property type="match status" value="2"/>
</dbReference>
<evidence type="ECO:0000313" key="3">
    <source>
        <dbReference type="EMBL" id="GAG59951.1"/>
    </source>
</evidence>
<organism evidence="3">
    <name type="scientific">marine sediment metagenome</name>
    <dbReference type="NCBI Taxonomy" id="412755"/>
    <lineage>
        <taxon>unclassified sequences</taxon>
        <taxon>metagenomes</taxon>
        <taxon>ecological metagenomes</taxon>
    </lineage>
</organism>
<dbReference type="InterPro" id="IPR011004">
    <property type="entry name" value="Trimer_LpxA-like_sf"/>
</dbReference>
<proteinExistence type="predicted"/>
<sequence>KGTTFEESVGMDKFIECGENCYIGVNTTLASHFVEGIFGNISYFKIKVGNNVTSAAFANIAPGCEIFDDSYLLPLASTPKHSVLKGGKHFYYGMPMRRIFRRKIMEYLDVKQKDLERNANIEGYKDKKLLKQLKEKERRLEKTDEVPNNTQLLDDLQEEKIDINSLSKEDLAIDFTTSSAISRVNVKFLLVYIPIFWISGLLITILWYWYSGDIIDGNSIRFHLPFFLFFPVILFGLLYIFIVACVLFSKLLLILVNLIHRPKEGVFKATIGNTDFEFWQLRTQIKKISLWFLRNSPFPWTDVIAFQQLGVDMDFSSHLADTWCDSEFIKLGRKVLIGQGATIMSSMVVGKYLLIKGVLFDDYVMVGGQTSIAPGTIIKKESVIGAISS</sequence>
<keyword evidence="1" id="KW-0175">Coiled coil</keyword>
<keyword evidence="2" id="KW-1133">Transmembrane helix</keyword>
<feature type="transmembrane region" description="Helical" evidence="2">
    <location>
        <begin position="222"/>
        <end position="253"/>
    </location>
</feature>
<evidence type="ECO:0000256" key="1">
    <source>
        <dbReference type="SAM" id="Coils"/>
    </source>
</evidence>
<keyword evidence="2" id="KW-0812">Transmembrane</keyword>
<protein>
    <submittedName>
        <fullName evidence="3">Uncharacterized protein</fullName>
    </submittedName>
</protein>
<evidence type="ECO:0000256" key="2">
    <source>
        <dbReference type="SAM" id="Phobius"/>
    </source>
</evidence>
<reference evidence="3" key="1">
    <citation type="journal article" date="2014" name="Front. Microbiol.">
        <title>High frequency of phylogenetically diverse reductive dehalogenase-homologous genes in deep subseafloor sedimentary metagenomes.</title>
        <authorList>
            <person name="Kawai M."/>
            <person name="Futagami T."/>
            <person name="Toyoda A."/>
            <person name="Takaki Y."/>
            <person name="Nishi S."/>
            <person name="Hori S."/>
            <person name="Arai W."/>
            <person name="Tsubouchi T."/>
            <person name="Morono Y."/>
            <person name="Uchiyama I."/>
            <person name="Ito T."/>
            <person name="Fujiyama A."/>
            <person name="Inagaki F."/>
            <person name="Takami H."/>
        </authorList>
    </citation>
    <scope>NUCLEOTIDE SEQUENCE</scope>
    <source>
        <strain evidence="3">Expedition CK06-06</strain>
    </source>
</reference>
<dbReference type="AlphaFoldDB" id="X1AJ44"/>
<gene>
    <name evidence="3" type="ORF">S01H4_19924</name>
</gene>
<feature type="non-terminal residue" evidence="3">
    <location>
        <position position="389"/>
    </location>
</feature>
<accession>X1AJ44</accession>